<dbReference type="RefSeq" id="WP_047369858.1">
    <property type="nucleotide sequence ID" value="NZ_CP011602.1"/>
</dbReference>
<keyword evidence="2 5" id="KW-0812">Transmembrane</keyword>
<dbReference type="InterPro" id="IPR020846">
    <property type="entry name" value="MFS_dom"/>
</dbReference>
<dbReference type="Proteomes" id="UP000035479">
    <property type="component" value="Chromosome"/>
</dbReference>
<dbReference type="EMBL" id="CP011602">
    <property type="protein sequence ID" value="AKL11525.1"/>
    <property type="molecule type" value="Genomic_DNA"/>
</dbReference>
<dbReference type="PROSITE" id="PS50850">
    <property type="entry name" value="MFS"/>
    <property type="match status" value="1"/>
</dbReference>
<feature type="transmembrane region" description="Helical" evidence="5">
    <location>
        <begin position="79"/>
        <end position="101"/>
    </location>
</feature>
<gene>
    <name evidence="7" type="ORF">AB182_09525</name>
</gene>
<feature type="transmembrane region" description="Helical" evidence="5">
    <location>
        <begin position="260"/>
        <end position="284"/>
    </location>
</feature>
<feature type="transmembrane region" description="Helical" evidence="5">
    <location>
        <begin position="12"/>
        <end position="31"/>
    </location>
</feature>
<evidence type="ECO:0000259" key="6">
    <source>
        <dbReference type="PROSITE" id="PS50850"/>
    </source>
</evidence>
<dbReference type="Gene3D" id="1.20.1250.20">
    <property type="entry name" value="MFS general substrate transporter like domains"/>
    <property type="match status" value="1"/>
</dbReference>
<keyword evidence="1" id="KW-1003">Cell membrane</keyword>
<sequence length="415" mass="43775">MNKHHVSQQPSAGLWPLIALASLILMITMGVRQTVGLFVHPIVHSTTMSIAEVSMALAIGQLMWGAFQPLFGAWADKRGAFNVLVIGAILIALGQLGTLWASSFLPLTLAQGLLSPAGAAAGSFSVLIGIVAGRLPSDKGSVASGMINAGGSMGQFIFAPLIQLIVSLRGVAAGLVFLALAALSTIIPSWFLCRKSEKPSPTLAQPAQSDDPGLKQQIRAAFRHPSYLLLHAGFLTCGFHVAFLTTHLPSEVSLCGHDASVSAISLSLIGLCNIAGSIFAGFLGKRFPMKYILAVLYASRAILIIAFLLSSKTPMAFYLFACAIGLTWLATVPPTAGIVGKLFGTRYLATLFGFTLFSHQVGAFFGAWLGGLAMEYAGNLDWVWYADIALALLAALINLPIQEKNTAVPLKPTRA</sequence>
<evidence type="ECO:0000256" key="5">
    <source>
        <dbReference type="SAM" id="Phobius"/>
    </source>
</evidence>
<dbReference type="SUPFAM" id="SSF103473">
    <property type="entry name" value="MFS general substrate transporter"/>
    <property type="match status" value="1"/>
</dbReference>
<feature type="transmembrane region" description="Helical" evidence="5">
    <location>
        <begin position="291"/>
        <end position="309"/>
    </location>
</feature>
<feature type="transmembrane region" description="Helical" evidence="5">
    <location>
        <begin position="315"/>
        <end position="336"/>
    </location>
</feature>
<dbReference type="InterPro" id="IPR011701">
    <property type="entry name" value="MFS"/>
</dbReference>
<feature type="transmembrane region" description="Helical" evidence="5">
    <location>
        <begin position="348"/>
        <end position="370"/>
    </location>
</feature>
<organism evidence="7 8">
    <name type="scientific">Phytobacter ursingii</name>
    <dbReference type="NCBI Taxonomy" id="1972431"/>
    <lineage>
        <taxon>Bacteria</taxon>
        <taxon>Pseudomonadati</taxon>
        <taxon>Pseudomonadota</taxon>
        <taxon>Gammaproteobacteria</taxon>
        <taxon>Enterobacterales</taxon>
        <taxon>Enterobacteriaceae</taxon>
        <taxon>Phytobacter</taxon>
    </lineage>
</organism>
<proteinExistence type="predicted"/>
<evidence type="ECO:0000256" key="3">
    <source>
        <dbReference type="ARBA" id="ARBA00022989"/>
    </source>
</evidence>
<feature type="transmembrane region" description="Helical" evidence="5">
    <location>
        <begin position="382"/>
        <end position="401"/>
    </location>
</feature>
<evidence type="ECO:0000256" key="1">
    <source>
        <dbReference type="ARBA" id="ARBA00022475"/>
    </source>
</evidence>
<protein>
    <submittedName>
        <fullName evidence="7">Major facilitator transporter</fullName>
    </submittedName>
</protein>
<dbReference type="GO" id="GO:0022857">
    <property type="term" value="F:transmembrane transporter activity"/>
    <property type="evidence" value="ECO:0007669"/>
    <property type="project" value="InterPro"/>
</dbReference>
<dbReference type="KEGG" id="kin:AB182_09525"/>
<evidence type="ECO:0000256" key="4">
    <source>
        <dbReference type="ARBA" id="ARBA00023136"/>
    </source>
</evidence>
<dbReference type="AlphaFoldDB" id="A0AAC8TLJ6"/>
<dbReference type="InterPro" id="IPR050327">
    <property type="entry name" value="Proton-linked_MCT"/>
</dbReference>
<keyword evidence="3 5" id="KW-1133">Transmembrane helix</keyword>
<reference evidence="7 8" key="1">
    <citation type="submission" date="2015-06" db="EMBL/GenBank/DDBJ databases">
        <title>Rapid spread of a carbapenem resistance gene driven by multiple levels of genetic mobility.</title>
        <authorList>
            <person name="Sheppard A.E."/>
            <person name="Stoesser N."/>
            <person name="Wilson D."/>
            <person name="Sebra R."/>
            <person name="Kasarskis A."/>
            <person name="Anson L."/>
            <person name="Giess A."/>
            <person name="Pankhurst L."/>
            <person name="Vaughan A."/>
            <person name="Grim C.J."/>
            <person name="Cox H."/>
            <person name="Yeh A."/>
            <person name="Sifri C.D."/>
            <person name="Walker S."/>
            <person name="Peto T.E."/>
            <person name="Crook D.W."/>
            <person name="Mathers A.J."/>
        </authorList>
    </citation>
    <scope>NUCLEOTIDE SEQUENCE [LARGE SCALE GENOMIC DNA]</scope>
    <source>
        <strain evidence="7 8">CAV1151</strain>
    </source>
</reference>
<evidence type="ECO:0000256" key="2">
    <source>
        <dbReference type="ARBA" id="ARBA00022692"/>
    </source>
</evidence>
<accession>A0AAC8TLJ6</accession>
<dbReference type="PANTHER" id="PTHR11360:SF284">
    <property type="entry name" value="EG:103B4.3 PROTEIN-RELATED"/>
    <property type="match status" value="1"/>
</dbReference>
<dbReference type="CDD" id="cd17355">
    <property type="entry name" value="MFS_YcxA_like"/>
    <property type="match status" value="1"/>
</dbReference>
<feature type="transmembrane region" description="Helical" evidence="5">
    <location>
        <begin position="227"/>
        <end position="248"/>
    </location>
</feature>
<feature type="domain" description="Major facilitator superfamily (MFS) profile" evidence="6">
    <location>
        <begin position="14"/>
        <end position="406"/>
    </location>
</feature>
<keyword evidence="4 5" id="KW-0472">Membrane</keyword>
<evidence type="ECO:0000313" key="8">
    <source>
        <dbReference type="Proteomes" id="UP000035479"/>
    </source>
</evidence>
<evidence type="ECO:0000313" key="7">
    <source>
        <dbReference type="EMBL" id="AKL11525.1"/>
    </source>
</evidence>
<feature type="transmembrane region" description="Helical" evidence="5">
    <location>
        <begin position="113"/>
        <end position="133"/>
    </location>
</feature>
<feature type="transmembrane region" description="Helical" evidence="5">
    <location>
        <begin position="43"/>
        <end position="67"/>
    </location>
</feature>
<dbReference type="InterPro" id="IPR036259">
    <property type="entry name" value="MFS_trans_sf"/>
</dbReference>
<feature type="transmembrane region" description="Helical" evidence="5">
    <location>
        <begin position="172"/>
        <end position="193"/>
    </location>
</feature>
<name>A0AAC8TLJ6_9ENTR</name>
<feature type="transmembrane region" description="Helical" evidence="5">
    <location>
        <begin position="145"/>
        <end position="166"/>
    </location>
</feature>
<dbReference type="PANTHER" id="PTHR11360">
    <property type="entry name" value="MONOCARBOXYLATE TRANSPORTER"/>
    <property type="match status" value="1"/>
</dbReference>
<dbReference type="Pfam" id="PF07690">
    <property type="entry name" value="MFS_1"/>
    <property type="match status" value="1"/>
</dbReference>